<dbReference type="AlphaFoldDB" id="A0A0V1MIZ6"/>
<accession>A0A0V1MIZ6</accession>
<dbReference type="Proteomes" id="UP000054843">
    <property type="component" value="Unassembled WGS sequence"/>
</dbReference>
<reference evidence="1 2" key="1">
    <citation type="submission" date="2015-01" db="EMBL/GenBank/DDBJ databases">
        <title>Evolution of Trichinella species and genotypes.</title>
        <authorList>
            <person name="Korhonen P.K."/>
            <person name="Edoardo P."/>
            <person name="Giuseppe L.R."/>
            <person name="Gasser R.B."/>
        </authorList>
    </citation>
    <scope>NUCLEOTIDE SEQUENCE [LARGE SCALE GENOMIC DNA]</scope>
    <source>
        <strain evidence="1">ISS1980</strain>
    </source>
</reference>
<sequence>MTAVGEEREWRVERSLIRMLLVVKGGLKLGNGLEFNSTTHSNSYNSVALLLFSAGPACRLVTDDRL</sequence>
<name>A0A0V1MIZ6_9BILA</name>
<evidence type="ECO:0000313" key="2">
    <source>
        <dbReference type="Proteomes" id="UP000054843"/>
    </source>
</evidence>
<keyword evidence="2" id="KW-1185">Reference proteome</keyword>
<organism evidence="1 2">
    <name type="scientific">Trichinella papuae</name>
    <dbReference type="NCBI Taxonomy" id="268474"/>
    <lineage>
        <taxon>Eukaryota</taxon>
        <taxon>Metazoa</taxon>
        <taxon>Ecdysozoa</taxon>
        <taxon>Nematoda</taxon>
        <taxon>Enoplea</taxon>
        <taxon>Dorylaimia</taxon>
        <taxon>Trichinellida</taxon>
        <taxon>Trichinellidae</taxon>
        <taxon>Trichinella</taxon>
    </lineage>
</organism>
<protein>
    <submittedName>
        <fullName evidence="1">Uncharacterized protein</fullName>
    </submittedName>
</protein>
<gene>
    <name evidence="1" type="ORF">T10_13068</name>
</gene>
<evidence type="ECO:0000313" key="1">
    <source>
        <dbReference type="EMBL" id="KRZ71751.1"/>
    </source>
</evidence>
<comment type="caution">
    <text evidence="1">The sequence shown here is derived from an EMBL/GenBank/DDBJ whole genome shotgun (WGS) entry which is preliminary data.</text>
</comment>
<dbReference type="EMBL" id="JYDO01000090">
    <property type="protein sequence ID" value="KRZ71751.1"/>
    <property type="molecule type" value="Genomic_DNA"/>
</dbReference>
<proteinExistence type="predicted"/>